<accession>A0AAX3X4T2</accession>
<proteinExistence type="predicted"/>
<evidence type="ECO:0000313" key="2">
    <source>
        <dbReference type="Proteomes" id="UP001178322"/>
    </source>
</evidence>
<dbReference type="RefSeq" id="WP_283872445.1">
    <property type="nucleotide sequence ID" value="NZ_CP126101.1"/>
</dbReference>
<organism evidence="1 2">
    <name type="scientific">Lysinibacillus pakistanensis</name>
    <dbReference type="NCBI Taxonomy" id="759811"/>
    <lineage>
        <taxon>Bacteria</taxon>
        <taxon>Bacillati</taxon>
        <taxon>Bacillota</taxon>
        <taxon>Bacilli</taxon>
        <taxon>Bacillales</taxon>
        <taxon>Bacillaceae</taxon>
        <taxon>Lysinibacillus</taxon>
    </lineage>
</organism>
<dbReference type="Proteomes" id="UP001178322">
    <property type="component" value="Chromosome"/>
</dbReference>
<evidence type="ECO:0000313" key="1">
    <source>
        <dbReference type="EMBL" id="WHY53914.1"/>
    </source>
</evidence>
<dbReference type="Pfam" id="PF10957">
    <property type="entry name" value="Spore_Cse60"/>
    <property type="match status" value="1"/>
</dbReference>
<name>A0AAX3X4T2_9BACI</name>
<dbReference type="EMBL" id="CP126101">
    <property type="protein sequence ID" value="WHY53914.1"/>
    <property type="molecule type" value="Genomic_DNA"/>
</dbReference>
<sequence>MAKVRTKILEANDIHDIENIEDKINAYLDSLQEGTFIDIKFSTVLHPNYSKTYTALIVYKTN</sequence>
<dbReference type="AlphaFoldDB" id="A0AAX3X4T2"/>
<reference evidence="1" key="1">
    <citation type="submission" date="2023-05" db="EMBL/GenBank/DDBJ databases">
        <title>Comparative genomics of Bacillaceae isolates and their secondary metabolite potential.</title>
        <authorList>
            <person name="Song L."/>
            <person name="Nielsen L.J."/>
            <person name="Mohite O."/>
            <person name="Xu X."/>
            <person name="Weber T."/>
            <person name="Kovacs A.T."/>
        </authorList>
    </citation>
    <scope>NUCLEOTIDE SEQUENCE</scope>
    <source>
        <strain evidence="1">LY1</strain>
    </source>
</reference>
<dbReference type="InterPro" id="IPR020296">
    <property type="entry name" value="Spore_Cse60"/>
</dbReference>
<protein>
    <submittedName>
        <fullName evidence="1">Sporulation protein Cse60</fullName>
    </submittedName>
</protein>
<gene>
    <name evidence="1" type="ORF">QNH24_11950</name>
</gene>